<evidence type="ECO:0000313" key="2">
    <source>
        <dbReference type="Proteomes" id="UP000195152"/>
    </source>
</evidence>
<organism evidence="1 2">
    <name type="scientific">Bacillus thuringiensis serovar mexicanensis</name>
    <dbReference type="NCBI Taxonomy" id="180868"/>
    <lineage>
        <taxon>Bacteria</taxon>
        <taxon>Bacillati</taxon>
        <taxon>Bacillota</taxon>
        <taxon>Bacilli</taxon>
        <taxon>Bacillales</taxon>
        <taxon>Bacillaceae</taxon>
        <taxon>Bacillus</taxon>
        <taxon>Bacillus cereus group</taxon>
    </lineage>
</organism>
<reference evidence="1 2" key="1">
    <citation type="submission" date="2016-10" db="EMBL/GenBank/DDBJ databases">
        <title>Comparative genomics of Bacillus thuringiensis reveals a path to pathogens against multiple invertebrate hosts.</title>
        <authorList>
            <person name="Zheng J."/>
            <person name="Gao Q."/>
            <person name="Liu H."/>
            <person name="Peng D."/>
            <person name="Ruan L."/>
            <person name="Sun M."/>
        </authorList>
    </citation>
    <scope>NUCLEOTIDE SEQUENCE [LARGE SCALE GENOMIC DNA]</scope>
    <source>
        <strain evidence="1">BGSC 4AC1</strain>
    </source>
</reference>
<accession>A0A242WE53</accession>
<dbReference type="EMBL" id="NFCF01000035">
    <property type="protein sequence ID" value="OTW54607.1"/>
    <property type="molecule type" value="Genomic_DNA"/>
</dbReference>
<sequence>MERNNITVSTLYKNKINPKMSSMGCNLNIFDLLEYIKNFNTSLVNLEGKYIRSMMLEWIH</sequence>
<dbReference type="Proteomes" id="UP000195152">
    <property type="component" value="Unassembled WGS sequence"/>
</dbReference>
<protein>
    <submittedName>
        <fullName evidence="1">Uncharacterized protein</fullName>
    </submittedName>
</protein>
<comment type="caution">
    <text evidence="1">The sequence shown here is derived from an EMBL/GenBank/DDBJ whole genome shotgun (WGS) entry which is preliminary data.</text>
</comment>
<proteinExistence type="predicted"/>
<name>A0A242WE53_BACTU</name>
<evidence type="ECO:0000313" key="1">
    <source>
        <dbReference type="EMBL" id="OTW54607.1"/>
    </source>
</evidence>
<gene>
    <name evidence="1" type="ORF">BK699_02480</name>
</gene>
<dbReference type="AlphaFoldDB" id="A0A242WE53"/>